<keyword evidence="10" id="KW-0805">Transcription regulation</keyword>
<feature type="compositionally biased region" description="Basic and acidic residues" evidence="18">
    <location>
        <begin position="1525"/>
        <end position="1538"/>
    </location>
</feature>
<evidence type="ECO:0000256" key="6">
    <source>
        <dbReference type="ARBA" id="ARBA00022737"/>
    </source>
</evidence>
<keyword evidence="8" id="KW-0862">Zinc</keyword>
<dbReference type="EMBL" id="VSWD01000002">
    <property type="protein sequence ID" value="KAK3107240.1"/>
    <property type="molecule type" value="Genomic_DNA"/>
</dbReference>
<dbReference type="Gene3D" id="3.30.50.10">
    <property type="entry name" value="Erythroid Transcription Factor GATA-1, subunit A"/>
    <property type="match status" value="1"/>
</dbReference>
<keyword evidence="12" id="KW-0238">DNA-binding</keyword>
<feature type="compositionally biased region" description="Basic and acidic residues" evidence="18">
    <location>
        <begin position="3090"/>
        <end position="3109"/>
    </location>
</feature>
<dbReference type="Gene3D" id="1.20.920.10">
    <property type="entry name" value="Bromodomain-like"/>
    <property type="match status" value="1"/>
</dbReference>
<dbReference type="InterPro" id="IPR013083">
    <property type="entry name" value="Znf_RING/FYVE/PHD"/>
</dbReference>
<evidence type="ECO:0000256" key="3">
    <source>
        <dbReference type="ARBA" id="ARBA00022679"/>
    </source>
</evidence>
<feature type="compositionally biased region" description="Basic and acidic residues" evidence="18">
    <location>
        <begin position="2384"/>
        <end position="2393"/>
    </location>
</feature>
<feature type="compositionally biased region" description="Polar residues" evidence="18">
    <location>
        <begin position="2448"/>
        <end position="2469"/>
    </location>
</feature>
<feature type="compositionally biased region" description="Polar residues" evidence="18">
    <location>
        <begin position="2761"/>
        <end position="2778"/>
    </location>
</feature>
<evidence type="ECO:0000256" key="9">
    <source>
        <dbReference type="ARBA" id="ARBA00022853"/>
    </source>
</evidence>
<dbReference type="InterPro" id="IPR013088">
    <property type="entry name" value="Znf_NHR/GATA"/>
</dbReference>
<feature type="compositionally biased region" description="Low complexity" evidence="18">
    <location>
        <begin position="2357"/>
        <end position="2373"/>
    </location>
</feature>
<dbReference type="GO" id="GO:0043565">
    <property type="term" value="F:sequence-specific DNA binding"/>
    <property type="evidence" value="ECO:0007669"/>
    <property type="project" value="InterPro"/>
</dbReference>
<dbReference type="InterPro" id="IPR002857">
    <property type="entry name" value="Znf_CXXC"/>
</dbReference>
<dbReference type="PROSITE" id="PS51542">
    <property type="entry name" value="FYRN"/>
    <property type="match status" value="1"/>
</dbReference>
<keyword evidence="24" id="KW-1185">Reference proteome</keyword>
<feature type="compositionally biased region" description="Basic and acidic residues" evidence="18">
    <location>
        <begin position="2779"/>
        <end position="2790"/>
    </location>
</feature>
<keyword evidence="17" id="KW-0175">Coiled coil</keyword>
<dbReference type="Pfam" id="PF13771">
    <property type="entry name" value="zf-HC5HC2H"/>
    <property type="match status" value="1"/>
</dbReference>
<dbReference type="PANTHER" id="PTHR45838">
    <property type="entry name" value="HISTONE-LYSINE-N-METHYLTRANSFERASE 2 KMT2 FAMILY MEMBER"/>
    <property type="match status" value="1"/>
</dbReference>
<dbReference type="InterPro" id="IPR036427">
    <property type="entry name" value="Bromodomain-like_sf"/>
</dbReference>
<feature type="domain" description="PHD-type" evidence="22">
    <location>
        <begin position="1915"/>
        <end position="2024"/>
    </location>
</feature>
<feature type="compositionally biased region" description="Polar residues" evidence="18">
    <location>
        <begin position="750"/>
        <end position="760"/>
    </location>
</feature>
<dbReference type="SMART" id="SM00249">
    <property type="entry name" value="PHD"/>
    <property type="match status" value="4"/>
</dbReference>
<feature type="domain" description="Nuclear receptor" evidence="20">
    <location>
        <begin position="621"/>
        <end position="699"/>
    </location>
</feature>
<feature type="compositionally biased region" description="Basic and acidic residues" evidence="18">
    <location>
        <begin position="707"/>
        <end position="719"/>
    </location>
</feature>
<feature type="compositionally biased region" description="Polar residues" evidence="18">
    <location>
        <begin position="2531"/>
        <end position="2545"/>
    </location>
</feature>
<feature type="region of interest" description="Disordered" evidence="18">
    <location>
        <begin position="83"/>
        <end position="127"/>
    </location>
</feature>
<dbReference type="InterPro" id="IPR003888">
    <property type="entry name" value="FYrich_N"/>
</dbReference>
<dbReference type="PROSITE" id="PS50016">
    <property type="entry name" value="ZF_PHD_2"/>
    <property type="match status" value="3"/>
</dbReference>
<dbReference type="InterPro" id="IPR019787">
    <property type="entry name" value="Znf_PHD-finger"/>
</dbReference>
<keyword evidence="9" id="KW-0156">Chromatin regulator</keyword>
<feature type="domain" description="PHD-type" evidence="19">
    <location>
        <begin position="1237"/>
        <end position="1298"/>
    </location>
</feature>
<sequence length="3350" mass="373864">MARLRFPGRPGCRFDRQGVRYGADEAKNVQDPTLSFVASIHRGLLAFRELVGASDEEEDFEGFTPDDLRKAENKLEEELNRFVQTSPKPKSQHHPAFVDTSPGKLGTRLTTSQENLENLPTSERTRNRKSTLIRKSYKLLLTEGLATPRKLYNVKKKRDLNSAQDEARSEVKKWLKKRSPVPSPDKPSFQPRFKLTTDGRLVKRTESVDDQEEGGIIDVDSFEGTNSDLLHQDDHRKNYKDRDKPSHHFKVTKPANKGIARQLLQKAKNSNDKGQSSGVKVQKKRFVLPVQSSRSSRVIIPNKRFLEEDSENFLHVVAKRPAKEKDVPVKKDVSTMLSIETPDVGLFAVPPTSEAEKLPILPLSSLSPAIPKTSGLSGFSLFQQQKPMVTEPPLLDQPLIVEGKRTRKPSLKVRMKMSETSFQRFREMSFEKKLQARKAIEQEKQRTIQDSHPETKKILLTPSKLAPTLSPKLPMIPIMAPPKFGVSPFSSLGERERLEKLEREAHATRMRGHNILRKAKLQLNRAALNRSKADLARTLKKEMKKEAKMEEILKKEMKKEAKMEETRQKQQQNVSSPFLAPSGLSFSTTGRGWSEASQAEIEAGPGKKTIPKKKTTSRRELMRCRVCDLILKDQKVGYHGIPSCHGCWKFFRRILRLSHERSCPKKNDCRIHYTEKPLCTACRFKKCKSVFPSIDKLKHIGSGPLHSESDKKGTEKLGTEGEDVVDDTEENGGTEGPEINQHKPEPVTPQPTAVSLTTAGISPVPMATSSPETNDSPRSDGRGPRIKHVCRKAAVVLGKPVAKFPAKSPEITLSALPSGEKVKLWKKDQETRKEYSDDEMPLEDIIQQSEDHTVVVRKTPLKSPPKAAGRVLQGKRKKRCMKCEGCLNKDCGTCVNCLDNPKFGGPGTKRKACKFRVCRFPIYKKVLLRDSDSDFGDSPSSSPGKAPPGGNKKASTSQRGTTLSVIQRMALQGQGSNNVGKKSTRERTVSKQPQESKTPMDVSRHLLSSFGGSGHGGGGIHVESANFSLVSVSGPGRRPTKFKDKMYGGLKTDSVTMTSVVGARSWIADATMAEHKVKADYKDNLEYVSVWQYGVTVTITGPMCVRTVCLLCGSAGKHEFLYCNICCEPFHEFCLEEEERPLEDKLEDWCCKRCQFCHVCGRQNNLLQCDKCQNTYHPECLGPNYPTKPSKRKKIWICTKCVRCKSCGATTPGTASSATWTYDFQLCYECGQLMDKGNFCPVCHKCYSDDDWESKMVQCVSCESWVHAKCEGLTDEMYERVSYLPEDIHYICRICSPDGVRHWEQVVRSDFLVGIQAIMGALMQAKCSQHLLYIDEEKLKTWEKTFDSQNKDLQFKSVTMVTDKNETKDSESKLKEDPLEVQKKSKQLEQSLEDFVSMLDKVLKSKTKFEIPPPSLNLNVKELDQSNADKMSCDTANEGTSGVGGSMELEEKNSDPIPAENKEDELSDGSNFTSNQLDQKSEECESESRTGLLNEESDDEQMEIDVENDSMTENDAINSSVTPDVFKEKEGQEHRDEVDGSRLLVCQALRNLVEKKNSIELNESPSESCFSNDALKDLNVQGMNESEMKCDDDVSEGIGTGNNFMNESDGREIPAINTNTNELESNEIKQSNSQQISVDEVEEFQNLIDQSDSVKHDECSVDQSEDVLQNDEAAQNSSQIATDLCSSTASMERNSESTLSAQSDSFLHNQLNQSDVSIEDTRKKSSVSFDTSVISRGEITPTKGDKQHVRFMEGLLNPMSKRDYPKDFVAVERKMELHLYTTLEEFAEDVARIINLSLNDVDETRVIRKKATNSVRSIFIKQLEKYFPWYNTKASILWDNNQNFPQGMLADAVLPPSIDHTYAQWLERQDIPKSPQPSPFKRVQNTPIKKTLPVLDDEDAEKILFTDLEDAGEDTRRCILCWHYGDSDPNDAGRLLYTGQDDWVHINCALWSAEVYEEEHDGSLKNVQTAVSRGRNLKCDRCGRSGATVGCCTRGCPANYHFMCAKQSYCVFQEDMKMFCQLHRLIRKEKFAVLRRVSVSTEDSKSNKKTWAKGLDPAVISIIIGSCTIEDLGKLSPLSDTKEVLLPMDFCSTRVFWSTRDARKRCVYTCTIREVKPNSPTGQIKIRDMTIIHDETHPDFVPFSDLDLQGINLFPKKARMSESMEIIDLSDDSSLLRSFNSSGDYEILQNTSTDCEILNSTARDYDALDSVGSGRFLSSSFNGQQSGREVVEESLSKSWPIVPKKSETVKKPKSSLRSSVNLSVLSPNTLKLLNIKDPAKYASPKTQPATQKLKSKDDDFGTLIKIADRLNCAAANRFKRGKSEERAPSGLPPLSQRGRSRSRSVDRLISPPRLALSSGGQSGSSSRSSSRSGSVDRVFSPVDNGRKSVELQGDHTVQTPLLSVAEEGLENSSKTVGSLQPISEENQSRITQPIGEENQDRTIRPISEENQSENPQPISEENGTSSSNEPLIMLQQNDLDNLSEEDCLLIAQMALAQGQGQNEEKVANKSDKDDLELMDVDPQGGMGSQGHTGASQIDSQDMTSQRSEDVHGHKSDLCVIPPATNITNDGKRTYGDTCPTEKTALLSPPIRMMTQGGSHDHFQPIVEHSSNIRMHKVVTPKKVVYPKELTNVETGSSKLDIKNTENERAVEEIIKKDFIPVYNKNRVLVGFKSPTATDSPDFQKKLLLYRDYGIPYYKQGQDASVSMDSSVLDAQNYKLREEFTANHSVLIVPKTDLGFSRKSTDSEQQVVQIDSVSIPSECSTDQLKESNTSTNAPQQHEEKHVEKFVVEEGSEENPMVSVSTEPVSDDYSSKELDVETANDDSFSDIKDLEFDGIEDSEILGLNSIVEGAEEISDVVAIKNGQEENLEADVQTETSRNDVYNPIESESDEKCADVEDEKCADVEEQCADVEERCADVEERCADVEEQCADVEDGTCAELEDEKYVGVEDNNCAENEGENCAGTEGENCAESEGENCVDAEDVKCADKEDEKCAETEDENCAVVDEDKCAVVDDEHISEGENMLHSSELNSEVMEKVQNEECENEIINSEQSEEDELPVQTDGDGEEVKKDLFDVQTLQCCDAEADLSKEEPVSLEKGIDERDVKSDENVSVIEISTESEGEDADASVLEISTESEDKAGNIDEDVMVLSLGSEDEEQSETCVPEEFEKHFNEAGEDPLEDIVTGKNFMEDGVPEDNVPLEAEDSEGSRRMAGTETIELSSAEDSEDHAVEEYHLLKEDSLSVISKEDALQPSNEENCSEHANASGGAVTELEDKLLADDATCLQDCETDSTSVDEDDLLREEEEVGQNIEETAIDLIQAERMLVSEEDSEQINEDHLLEENEEETCSC</sequence>
<dbReference type="InterPro" id="IPR001628">
    <property type="entry name" value="Znf_hrmn_rcpt"/>
</dbReference>
<feature type="domain" description="CXXC-type" evidence="21">
    <location>
        <begin position="873"/>
        <end position="919"/>
    </location>
</feature>
<feature type="compositionally biased region" description="Basic and acidic residues" evidence="18">
    <location>
        <begin position="2502"/>
        <end position="2512"/>
    </location>
</feature>
<protein>
    <submittedName>
        <fullName evidence="23">Uncharacterized protein</fullName>
    </submittedName>
</protein>
<dbReference type="PROSITE" id="PS51030">
    <property type="entry name" value="NUCLEAR_REC_DBD_2"/>
    <property type="match status" value="1"/>
</dbReference>
<dbReference type="GO" id="GO:0045893">
    <property type="term" value="P:positive regulation of DNA-templated transcription"/>
    <property type="evidence" value="ECO:0007669"/>
    <property type="project" value="TreeGrafter"/>
</dbReference>
<dbReference type="Pfam" id="PF05964">
    <property type="entry name" value="FYRN"/>
    <property type="match status" value="1"/>
</dbReference>
<feature type="compositionally biased region" description="Polar residues" evidence="18">
    <location>
        <begin position="108"/>
        <end position="122"/>
    </location>
</feature>
<keyword evidence="6" id="KW-0677">Repeat</keyword>
<feature type="region of interest" description="Disordered" evidence="18">
    <location>
        <begin position="595"/>
        <end position="615"/>
    </location>
</feature>
<evidence type="ECO:0000256" key="16">
    <source>
        <dbReference type="PROSITE-ProRule" id="PRU00509"/>
    </source>
</evidence>
<reference evidence="23" key="1">
    <citation type="submission" date="2019-08" db="EMBL/GenBank/DDBJ databases">
        <title>The improved chromosome-level genome for the pearl oyster Pinctada fucata martensii using PacBio sequencing and Hi-C.</title>
        <authorList>
            <person name="Zheng Z."/>
        </authorList>
    </citation>
    <scope>NUCLEOTIDE SEQUENCE</scope>
    <source>
        <strain evidence="23">ZZ-2019</strain>
        <tissue evidence="23">Adductor muscle</tissue>
    </source>
</reference>
<proteinExistence type="predicted"/>
<keyword evidence="4" id="KW-0949">S-adenosyl-L-methionine</keyword>
<organism evidence="23 24">
    <name type="scientific">Pinctada imbricata</name>
    <name type="common">Atlantic pearl-oyster</name>
    <name type="synonym">Pinctada martensii</name>
    <dbReference type="NCBI Taxonomy" id="66713"/>
    <lineage>
        <taxon>Eukaryota</taxon>
        <taxon>Metazoa</taxon>
        <taxon>Spiralia</taxon>
        <taxon>Lophotrochozoa</taxon>
        <taxon>Mollusca</taxon>
        <taxon>Bivalvia</taxon>
        <taxon>Autobranchia</taxon>
        <taxon>Pteriomorphia</taxon>
        <taxon>Pterioida</taxon>
        <taxon>Pterioidea</taxon>
        <taxon>Pteriidae</taxon>
        <taxon>Pinctada</taxon>
    </lineage>
</organism>
<feature type="region of interest" description="Disordered" evidence="18">
    <location>
        <begin position="172"/>
        <end position="193"/>
    </location>
</feature>
<feature type="compositionally biased region" description="Basic and acidic residues" evidence="18">
    <location>
        <begin position="2546"/>
        <end position="2556"/>
    </location>
</feature>
<evidence type="ECO:0000256" key="17">
    <source>
        <dbReference type="SAM" id="Coils"/>
    </source>
</evidence>
<dbReference type="GO" id="GO:0008270">
    <property type="term" value="F:zinc ion binding"/>
    <property type="evidence" value="ECO:0007669"/>
    <property type="project" value="UniProtKB-KW"/>
</dbReference>
<dbReference type="CDD" id="cd15506">
    <property type="entry name" value="PHD1_KMT2A_like"/>
    <property type="match status" value="1"/>
</dbReference>
<feature type="region of interest" description="Disordered" evidence="18">
    <location>
        <begin position="1430"/>
        <end position="1538"/>
    </location>
</feature>
<dbReference type="PANTHER" id="PTHR45838:SF4">
    <property type="entry name" value="HISTONE-LYSINE N-METHYLTRANSFERASE TRITHORAX"/>
    <property type="match status" value="1"/>
</dbReference>
<keyword evidence="2" id="KW-0489">Methyltransferase</keyword>
<feature type="region of interest" description="Disordered" evidence="18">
    <location>
        <begin position="3190"/>
        <end position="3212"/>
    </location>
</feature>
<feature type="domain" description="PHD-type" evidence="19">
    <location>
        <begin position="1154"/>
        <end position="1204"/>
    </location>
</feature>
<dbReference type="PROSITE" id="PS51805">
    <property type="entry name" value="EPHD"/>
    <property type="match status" value="1"/>
</dbReference>
<keyword evidence="7 16" id="KW-0863">Zinc-finger</keyword>
<feature type="region of interest" description="Disordered" evidence="18">
    <location>
        <begin position="2497"/>
        <end position="2564"/>
    </location>
</feature>
<evidence type="ECO:0000259" key="22">
    <source>
        <dbReference type="PROSITE" id="PS51805"/>
    </source>
</evidence>
<feature type="compositionally biased region" description="Acidic residues" evidence="18">
    <location>
        <begin position="1495"/>
        <end position="1512"/>
    </location>
</feature>
<keyword evidence="11" id="KW-0103">Bromodomain</keyword>
<feature type="compositionally biased region" description="Polar residues" evidence="18">
    <location>
        <begin position="2410"/>
        <end position="2431"/>
    </location>
</feature>
<feature type="region of interest" description="Disordered" evidence="18">
    <location>
        <begin position="560"/>
        <end position="582"/>
    </location>
</feature>
<evidence type="ECO:0000256" key="12">
    <source>
        <dbReference type="ARBA" id="ARBA00023125"/>
    </source>
</evidence>
<keyword evidence="13" id="KW-0804">Transcription</keyword>
<evidence type="ECO:0000256" key="1">
    <source>
        <dbReference type="ARBA" id="ARBA00004123"/>
    </source>
</evidence>
<evidence type="ECO:0000256" key="11">
    <source>
        <dbReference type="ARBA" id="ARBA00023117"/>
    </source>
</evidence>
<keyword evidence="5" id="KW-0479">Metal-binding</keyword>
<feature type="compositionally biased region" description="Polar residues" evidence="18">
    <location>
        <begin position="3252"/>
        <end position="3263"/>
    </location>
</feature>
<evidence type="ECO:0000256" key="8">
    <source>
        <dbReference type="ARBA" id="ARBA00022833"/>
    </source>
</evidence>
<dbReference type="GO" id="GO:0003700">
    <property type="term" value="F:DNA-binding transcription factor activity"/>
    <property type="evidence" value="ECO:0007669"/>
    <property type="project" value="InterPro"/>
</dbReference>
<evidence type="ECO:0000259" key="21">
    <source>
        <dbReference type="PROSITE" id="PS51058"/>
    </source>
</evidence>
<dbReference type="Gene3D" id="3.30.40.10">
    <property type="entry name" value="Zinc/RING finger domain, C3HC4 (zinc finger)"/>
    <property type="match status" value="3"/>
</dbReference>
<comment type="subcellular location">
    <subcellularLocation>
        <location evidence="1">Nucleus</location>
    </subcellularLocation>
</comment>
<feature type="compositionally biased region" description="Polar residues" evidence="18">
    <location>
        <begin position="1513"/>
        <end position="1522"/>
    </location>
</feature>
<evidence type="ECO:0000256" key="18">
    <source>
        <dbReference type="SAM" id="MobiDB-lite"/>
    </source>
</evidence>
<dbReference type="SMART" id="SM00399">
    <property type="entry name" value="ZnF_C4"/>
    <property type="match status" value="1"/>
</dbReference>
<evidence type="ECO:0000256" key="10">
    <source>
        <dbReference type="ARBA" id="ARBA00023015"/>
    </source>
</evidence>
<dbReference type="PROSITE" id="PS51058">
    <property type="entry name" value="ZF_CXXC"/>
    <property type="match status" value="1"/>
</dbReference>
<feature type="region of interest" description="Disordered" evidence="18">
    <location>
        <begin position="3327"/>
        <end position="3350"/>
    </location>
</feature>
<dbReference type="Pfam" id="PF00628">
    <property type="entry name" value="PHD"/>
    <property type="match status" value="1"/>
</dbReference>
<evidence type="ECO:0000256" key="14">
    <source>
        <dbReference type="ARBA" id="ARBA00023170"/>
    </source>
</evidence>
<feature type="compositionally biased region" description="Basic and acidic residues" evidence="18">
    <location>
        <begin position="236"/>
        <end position="246"/>
    </location>
</feature>
<comment type="caution">
    <text evidence="23">The sequence shown here is derived from an EMBL/GenBank/DDBJ whole genome shotgun (WGS) entry which is preliminary data.</text>
</comment>
<dbReference type="Gene3D" id="3.30.160.360">
    <property type="match status" value="1"/>
</dbReference>
<feature type="compositionally biased region" description="Acidic residues" evidence="18">
    <location>
        <begin position="720"/>
        <end position="732"/>
    </location>
</feature>
<dbReference type="GO" id="GO:0035097">
    <property type="term" value="C:histone methyltransferase complex"/>
    <property type="evidence" value="ECO:0007669"/>
    <property type="project" value="TreeGrafter"/>
</dbReference>
<dbReference type="GO" id="GO:0032259">
    <property type="term" value="P:methylation"/>
    <property type="evidence" value="ECO:0007669"/>
    <property type="project" value="UniProtKB-KW"/>
</dbReference>
<evidence type="ECO:0000256" key="15">
    <source>
        <dbReference type="ARBA" id="ARBA00023242"/>
    </source>
</evidence>
<feature type="compositionally biased region" description="Basic and acidic residues" evidence="18">
    <location>
        <begin position="1363"/>
        <end position="1385"/>
    </location>
</feature>
<evidence type="ECO:0000259" key="19">
    <source>
        <dbReference type="PROSITE" id="PS50016"/>
    </source>
</evidence>
<feature type="compositionally biased region" description="Basic and acidic residues" evidence="18">
    <location>
        <begin position="2438"/>
        <end position="2447"/>
    </location>
</feature>
<dbReference type="GO" id="GO:0042800">
    <property type="term" value="F:histone H3K4 methyltransferase activity"/>
    <property type="evidence" value="ECO:0007669"/>
    <property type="project" value="TreeGrafter"/>
</dbReference>
<feature type="compositionally biased region" description="Polar residues" evidence="18">
    <location>
        <begin position="956"/>
        <end position="965"/>
    </location>
</feature>
<feature type="compositionally biased region" description="Polar residues" evidence="18">
    <location>
        <begin position="1430"/>
        <end position="1440"/>
    </location>
</feature>
<evidence type="ECO:0000256" key="4">
    <source>
        <dbReference type="ARBA" id="ARBA00022691"/>
    </source>
</evidence>
<evidence type="ECO:0000256" key="13">
    <source>
        <dbReference type="ARBA" id="ARBA00023163"/>
    </source>
</evidence>
<gene>
    <name evidence="23" type="ORF">FSP39_010101</name>
</gene>
<dbReference type="Pfam" id="PF02008">
    <property type="entry name" value="zf-CXXC"/>
    <property type="match status" value="1"/>
</dbReference>
<dbReference type="InterPro" id="IPR011011">
    <property type="entry name" value="Znf_FYVE_PHD"/>
</dbReference>
<evidence type="ECO:0000313" key="24">
    <source>
        <dbReference type="Proteomes" id="UP001186944"/>
    </source>
</evidence>
<accession>A0AA88YKA7</accession>
<feature type="region of interest" description="Disordered" evidence="18">
    <location>
        <begin position="2761"/>
        <end position="2822"/>
    </location>
</feature>
<dbReference type="CDD" id="cd15508">
    <property type="entry name" value="PHD3_KMT2A_like"/>
    <property type="match status" value="1"/>
</dbReference>
<dbReference type="FunFam" id="3.30.40.10:FF:000089">
    <property type="entry name" value="Histone-lysine N-methyltransferase"/>
    <property type="match status" value="1"/>
</dbReference>
<feature type="compositionally biased region" description="Low complexity" evidence="18">
    <location>
        <begin position="936"/>
        <end position="955"/>
    </location>
</feature>
<evidence type="ECO:0000259" key="20">
    <source>
        <dbReference type="PROSITE" id="PS51030"/>
    </source>
</evidence>
<evidence type="ECO:0000256" key="7">
    <source>
        <dbReference type="ARBA" id="ARBA00022771"/>
    </source>
</evidence>
<dbReference type="Pfam" id="PF00105">
    <property type="entry name" value="zf-C4"/>
    <property type="match status" value="1"/>
</dbReference>
<feature type="compositionally biased region" description="Polar residues" evidence="18">
    <location>
        <begin position="1468"/>
        <end position="1478"/>
    </location>
</feature>
<feature type="region of interest" description="Disordered" evidence="18">
    <location>
        <begin position="698"/>
        <end position="785"/>
    </location>
</feature>
<feature type="region of interest" description="Disordered" evidence="18">
    <location>
        <begin position="2319"/>
        <end position="2469"/>
    </location>
</feature>
<keyword evidence="14" id="KW-0675">Receptor</keyword>
<dbReference type="FunFam" id="3.30.40.10:FF:000002">
    <property type="entry name" value="Histone-lysine N-methyltransferase"/>
    <property type="match status" value="1"/>
</dbReference>
<evidence type="ECO:0000313" key="23">
    <source>
        <dbReference type="EMBL" id="KAK3107240.1"/>
    </source>
</evidence>
<feature type="coiled-coil region" evidence="17">
    <location>
        <begin position="2895"/>
        <end position="2936"/>
    </location>
</feature>
<dbReference type="SMART" id="SM00541">
    <property type="entry name" value="FYRN"/>
    <property type="match status" value="1"/>
</dbReference>
<dbReference type="SUPFAM" id="SSF57716">
    <property type="entry name" value="Glucocorticoid receptor-like (DNA-binding domain)"/>
    <property type="match status" value="1"/>
</dbReference>
<dbReference type="CDD" id="cd15664">
    <property type="entry name" value="ePHD_KMT2A_like"/>
    <property type="match status" value="1"/>
</dbReference>
<dbReference type="InterPro" id="IPR034732">
    <property type="entry name" value="EPHD"/>
</dbReference>
<keyword evidence="15" id="KW-0539">Nucleus</keyword>
<feature type="region of interest" description="Disordered" evidence="18">
    <location>
        <begin position="1362"/>
        <end position="1385"/>
    </location>
</feature>
<dbReference type="SUPFAM" id="SSF57903">
    <property type="entry name" value="FYVE/PHD zinc finger"/>
    <property type="match status" value="2"/>
</dbReference>
<feature type="compositionally biased region" description="Basic and acidic residues" evidence="18">
    <location>
        <begin position="1479"/>
        <end position="1488"/>
    </location>
</feature>
<name>A0AA88YKA7_PINIB</name>
<dbReference type="Proteomes" id="UP001186944">
    <property type="component" value="Unassembled WGS sequence"/>
</dbReference>
<feature type="region of interest" description="Disordered" evidence="18">
    <location>
        <begin position="931"/>
        <end position="1008"/>
    </location>
</feature>
<evidence type="ECO:0000256" key="2">
    <source>
        <dbReference type="ARBA" id="ARBA00022603"/>
    </source>
</evidence>
<feature type="domain" description="PHD-type" evidence="19">
    <location>
        <begin position="1106"/>
        <end position="1157"/>
    </location>
</feature>
<feature type="region of interest" description="Disordered" evidence="18">
    <location>
        <begin position="3090"/>
        <end position="3110"/>
    </location>
</feature>
<feature type="region of interest" description="Disordered" evidence="18">
    <location>
        <begin position="236"/>
        <end position="257"/>
    </location>
</feature>
<evidence type="ECO:0000256" key="5">
    <source>
        <dbReference type="ARBA" id="ARBA00022723"/>
    </source>
</evidence>
<keyword evidence="3" id="KW-0808">Transferase</keyword>
<dbReference type="InterPro" id="IPR001965">
    <property type="entry name" value="Znf_PHD"/>
</dbReference>
<feature type="region of interest" description="Disordered" evidence="18">
    <location>
        <begin position="3249"/>
        <end position="3268"/>
    </location>
</feature>